<dbReference type="PANTHER" id="PTHR33406:SF10">
    <property type="entry name" value="SSD DOMAIN-CONTAINING PROTEIN"/>
    <property type="match status" value="1"/>
</dbReference>
<evidence type="ECO:0000313" key="8">
    <source>
        <dbReference type="EMBL" id="MBB1163145.1"/>
    </source>
</evidence>
<feature type="transmembrane region" description="Helical" evidence="6">
    <location>
        <begin position="328"/>
        <end position="347"/>
    </location>
</feature>
<organism evidence="8 9">
    <name type="scientific">Aquariibacter albus</name>
    <dbReference type="NCBI Taxonomy" id="2759899"/>
    <lineage>
        <taxon>Bacteria</taxon>
        <taxon>Pseudomonadati</taxon>
        <taxon>Pseudomonadota</taxon>
        <taxon>Betaproteobacteria</taxon>
        <taxon>Burkholderiales</taxon>
        <taxon>Sphaerotilaceae</taxon>
        <taxon>Aquariibacter</taxon>
    </lineage>
</organism>
<keyword evidence="2" id="KW-1003">Cell membrane</keyword>
<proteinExistence type="predicted"/>
<accession>A0A839HKR8</accession>
<feature type="transmembrane region" description="Helical" evidence="6">
    <location>
        <begin position="226"/>
        <end position="244"/>
    </location>
</feature>
<feature type="transmembrane region" description="Helical" evidence="6">
    <location>
        <begin position="671"/>
        <end position="692"/>
    </location>
</feature>
<gene>
    <name evidence="8" type="ORF">H4F90_14320</name>
</gene>
<dbReference type="Proteomes" id="UP000586093">
    <property type="component" value="Unassembled WGS sequence"/>
</dbReference>
<feature type="domain" description="SSD" evidence="7">
    <location>
        <begin position="642"/>
        <end position="770"/>
    </location>
</feature>
<keyword evidence="3 6" id="KW-0812">Transmembrane</keyword>
<name>A0A839HKR8_9BURK</name>
<protein>
    <submittedName>
        <fullName evidence="8">MMPL family transporter</fullName>
    </submittedName>
</protein>
<dbReference type="Pfam" id="PF03176">
    <property type="entry name" value="MMPL"/>
    <property type="match status" value="2"/>
</dbReference>
<dbReference type="AlphaFoldDB" id="A0A839HKR8"/>
<dbReference type="GO" id="GO:0005886">
    <property type="term" value="C:plasma membrane"/>
    <property type="evidence" value="ECO:0007669"/>
    <property type="project" value="UniProtKB-SubCell"/>
</dbReference>
<evidence type="ECO:0000259" key="7">
    <source>
        <dbReference type="PROSITE" id="PS50156"/>
    </source>
</evidence>
<feature type="transmembrane region" description="Helical" evidence="6">
    <location>
        <begin position="645"/>
        <end position="665"/>
    </location>
</feature>
<feature type="transmembrane region" description="Helical" evidence="6">
    <location>
        <begin position="749"/>
        <end position="771"/>
    </location>
</feature>
<feature type="transmembrane region" description="Helical" evidence="6">
    <location>
        <begin position="251"/>
        <end position="272"/>
    </location>
</feature>
<dbReference type="SUPFAM" id="SSF82866">
    <property type="entry name" value="Multidrug efflux transporter AcrB transmembrane domain"/>
    <property type="match status" value="2"/>
</dbReference>
<feature type="transmembrane region" description="Helical" evidence="6">
    <location>
        <begin position="713"/>
        <end position="737"/>
    </location>
</feature>
<dbReference type="PROSITE" id="PS50156">
    <property type="entry name" value="SSD"/>
    <property type="match status" value="1"/>
</dbReference>
<evidence type="ECO:0000256" key="2">
    <source>
        <dbReference type="ARBA" id="ARBA00022475"/>
    </source>
</evidence>
<evidence type="ECO:0000256" key="4">
    <source>
        <dbReference type="ARBA" id="ARBA00022989"/>
    </source>
</evidence>
<evidence type="ECO:0000256" key="5">
    <source>
        <dbReference type="ARBA" id="ARBA00023136"/>
    </source>
</evidence>
<evidence type="ECO:0000256" key="6">
    <source>
        <dbReference type="SAM" id="Phobius"/>
    </source>
</evidence>
<dbReference type="PANTHER" id="PTHR33406">
    <property type="entry name" value="MEMBRANE PROTEIN MJ1562-RELATED"/>
    <property type="match status" value="1"/>
</dbReference>
<dbReference type="InterPro" id="IPR050545">
    <property type="entry name" value="Mycobact_MmpL"/>
</dbReference>
<dbReference type="EMBL" id="JACIVI010000006">
    <property type="protein sequence ID" value="MBB1163145.1"/>
    <property type="molecule type" value="Genomic_DNA"/>
</dbReference>
<comment type="caution">
    <text evidence="8">The sequence shown here is derived from an EMBL/GenBank/DDBJ whole genome shotgun (WGS) entry which is preliminary data.</text>
</comment>
<evidence type="ECO:0000313" key="9">
    <source>
        <dbReference type="Proteomes" id="UP000586093"/>
    </source>
</evidence>
<keyword evidence="5 6" id="KW-0472">Membrane</keyword>
<dbReference type="Gene3D" id="1.20.1640.10">
    <property type="entry name" value="Multidrug efflux transporter AcrB transmembrane domain"/>
    <property type="match status" value="2"/>
</dbReference>
<dbReference type="InterPro" id="IPR004869">
    <property type="entry name" value="MMPL_dom"/>
</dbReference>
<dbReference type="RefSeq" id="WP_182665769.1">
    <property type="nucleotide sequence ID" value="NZ_JACIVI010000006.1"/>
</dbReference>
<evidence type="ECO:0000256" key="1">
    <source>
        <dbReference type="ARBA" id="ARBA00004651"/>
    </source>
</evidence>
<evidence type="ECO:0000256" key="3">
    <source>
        <dbReference type="ARBA" id="ARBA00022692"/>
    </source>
</evidence>
<dbReference type="InterPro" id="IPR000731">
    <property type="entry name" value="SSD"/>
</dbReference>
<reference evidence="8 9" key="1">
    <citation type="submission" date="2020-08" db="EMBL/GenBank/DDBJ databases">
        <title>Aquariorum lacteus gen. nov., sp. nov., a new member of the family Comamonadaceae, isolated from freshwater aquarium.</title>
        <authorList>
            <person name="Chun S.-J."/>
        </authorList>
    </citation>
    <scope>NUCLEOTIDE SEQUENCE [LARGE SCALE GENOMIC DNA]</scope>
    <source>
        <strain evidence="8 9">SJAQ100</strain>
    </source>
</reference>
<sequence length="796" mass="85456">MKNLLFARLGALIDAVLRHRVWVLLGVVAITVLMGSLASRIEVKTVFGDLLPKNHPYVEVNNRFKATFGGSNMVSIMLEVEQGDVFQLPVLERTQAITKALQKVEGIDTYQIVSLASKKMKEVRASTDGIESRPLMWPGLPKDAAEIAVLREAVLNNPLVYGPYVSLDQKATLITADFVEGDVDYEKAYEQITAIAQANEGAGIHVRIVGEPILYGLVRHYLTETAVIFLATVGALVLLLLLITRTLHGTLLPLASGVVSAIWALGAAELMGFHLDPLVIVVAFLITAQAISNSVQLVSRFDDEIASGHSPDAVSAARAAIQNLFKPGLLAVVADAGCVLVVALTPIPMLEKIALIGTVWILSIIVSALTLTPVLLTWCGGSARRKLHPIDIGPLLRAVLSRCARQVTSRARHAVLGGAGVLFIASGLYAFNLKVGDANPGSPILWPDSTYNQDAAAINEKFQGSDRMFVVVAGKAEGALKEPEVLEGMERFQKYMEAQPEVGGSISFADILPAVNRVLREGNARYQELGTSSNQNGELAYMFVSGSDPGDMDRFADPQALNGAVTLFFRDHQGETLRTAIARVKAYIAQHPMEHAEFLLAGGLVGVLSAVNEVILSGQIEAIAFALLWLVACCMLTYRSTVAGMFFMVPVLLSNTITFSYMAWMDIGMNINTLPVVALGIGLGVDYSFYVVDGIREGLHRGETLEQAVASALLGSGKGVLITALTLITSVIIWSFSSLRLQADMGVLIALWLFISATSALVLMPAMVYVFRPAFVVGGKGHPIERSDVPGYAVPA</sequence>
<keyword evidence="4 6" id="KW-1133">Transmembrane helix</keyword>
<feature type="transmembrane region" description="Helical" evidence="6">
    <location>
        <begin position="353"/>
        <end position="376"/>
    </location>
</feature>
<feature type="transmembrane region" description="Helical" evidence="6">
    <location>
        <begin position="278"/>
        <end position="298"/>
    </location>
</feature>
<feature type="transmembrane region" description="Helical" evidence="6">
    <location>
        <begin position="622"/>
        <end position="638"/>
    </location>
</feature>
<keyword evidence="9" id="KW-1185">Reference proteome</keyword>
<feature type="transmembrane region" description="Helical" evidence="6">
    <location>
        <begin position="21"/>
        <end position="41"/>
    </location>
</feature>
<comment type="subcellular location">
    <subcellularLocation>
        <location evidence="1">Cell membrane</location>
        <topology evidence="1">Multi-pass membrane protein</topology>
    </subcellularLocation>
</comment>